<feature type="transmembrane region" description="Helical" evidence="2">
    <location>
        <begin position="6"/>
        <end position="25"/>
    </location>
</feature>
<organism evidence="3 4">
    <name type="scientific">Pseudokineococcus marinus</name>
    <dbReference type="NCBI Taxonomy" id="351215"/>
    <lineage>
        <taxon>Bacteria</taxon>
        <taxon>Bacillati</taxon>
        <taxon>Actinomycetota</taxon>
        <taxon>Actinomycetes</taxon>
        <taxon>Kineosporiales</taxon>
        <taxon>Kineosporiaceae</taxon>
        <taxon>Pseudokineococcus</taxon>
    </lineage>
</organism>
<dbReference type="EMBL" id="JABEMA010000039">
    <property type="protein sequence ID" value="NNH22409.1"/>
    <property type="molecule type" value="Genomic_DNA"/>
</dbReference>
<proteinExistence type="predicted"/>
<dbReference type="RefSeq" id="WP_171202254.1">
    <property type="nucleotide sequence ID" value="NZ_BAAANP010000012.1"/>
</dbReference>
<dbReference type="AlphaFoldDB" id="A0A849BH22"/>
<accession>A0A849BH22</accession>
<evidence type="ECO:0000256" key="2">
    <source>
        <dbReference type="SAM" id="Phobius"/>
    </source>
</evidence>
<feature type="compositionally biased region" description="Basic and acidic residues" evidence="1">
    <location>
        <begin position="39"/>
        <end position="56"/>
    </location>
</feature>
<keyword evidence="4" id="KW-1185">Reference proteome</keyword>
<protein>
    <submittedName>
        <fullName evidence="3">Uncharacterized protein</fullName>
    </submittedName>
</protein>
<dbReference type="Proteomes" id="UP000555552">
    <property type="component" value="Unassembled WGS sequence"/>
</dbReference>
<keyword evidence="2" id="KW-1133">Transmembrane helix</keyword>
<keyword evidence="2" id="KW-0472">Membrane</keyword>
<evidence type="ECO:0000313" key="4">
    <source>
        <dbReference type="Proteomes" id="UP000555552"/>
    </source>
</evidence>
<evidence type="ECO:0000256" key="1">
    <source>
        <dbReference type="SAM" id="MobiDB-lite"/>
    </source>
</evidence>
<gene>
    <name evidence="3" type="ORF">HLB09_04755</name>
</gene>
<sequence>MTDITGIVNLALLVGVIGVVISLLGKVERIATALEELAEDRRRAPADDGSSHRSEPDAGCEPPGRAALRPGGDARPPAV</sequence>
<evidence type="ECO:0000313" key="3">
    <source>
        <dbReference type="EMBL" id="NNH22409.1"/>
    </source>
</evidence>
<keyword evidence="2" id="KW-0812">Transmembrane</keyword>
<name>A0A849BH22_9ACTN</name>
<reference evidence="3 4" key="1">
    <citation type="submission" date="2020-05" db="EMBL/GenBank/DDBJ databases">
        <title>MicrobeNet Type strains.</title>
        <authorList>
            <person name="Nicholson A.C."/>
        </authorList>
    </citation>
    <scope>NUCLEOTIDE SEQUENCE [LARGE SCALE GENOMIC DNA]</scope>
    <source>
        <strain evidence="3 4">JCM 14547</strain>
    </source>
</reference>
<comment type="caution">
    <text evidence="3">The sequence shown here is derived from an EMBL/GenBank/DDBJ whole genome shotgun (WGS) entry which is preliminary data.</text>
</comment>
<feature type="region of interest" description="Disordered" evidence="1">
    <location>
        <begin position="38"/>
        <end position="79"/>
    </location>
</feature>